<gene>
    <name evidence="2" type="ORF">L195_g001855</name>
</gene>
<evidence type="ECO:0000313" key="3">
    <source>
        <dbReference type="Proteomes" id="UP000236291"/>
    </source>
</evidence>
<dbReference type="Proteomes" id="UP000236291">
    <property type="component" value="Unassembled WGS sequence"/>
</dbReference>
<dbReference type="EMBL" id="ASHM01000789">
    <property type="protein sequence ID" value="PNY05404.1"/>
    <property type="molecule type" value="Genomic_DNA"/>
</dbReference>
<sequence>MSGSIEICKSQGIKPTSTPAPTSYLSQSLWYCLDCYARKSYYACCFVHERESCSDFPENGYRREAYTQIWELRVGPTCTKGIGAQKHLWRRLVTGKAPSGSVDYSVAVSGCV</sequence>
<organism evidence="2 3">
    <name type="scientific">Trifolium pratense</name>
    <name type="common">Red clover</name>
    <dbReference type="NCBI Taxonomy" id="57577"/>
    <lineage>
        <taxon>Eukaryota</taxon>
        <taxon>Viridiplantae</taxon>
        <taxon>Streptophyta</taxon>
        <taxon>Embryophyta</taxon>
        <taxon>Tracheophyta</taxon>
        <taxon>Spermatophyta</taxon>
        <taxon>Magnoliopsida</taxon>
        <taxon>eudicotyledons</taxon>
        <taxon>Gunneridae</taxon>
        <taxon>Pentapetalae</taxon>
        <taxon>rosids</taxon>
        <taxon>fabids</taxon>
        <taxon>Fabales</taxon>
        <taxon>Fabaceae</taxon>
        <taxon>Papilionoideae</taxon>
        <taxon>50 kb inversion clade</taxon>
        <taxon>NPAAA clade</taxon>
        <taxon>Hologalegina</taxon>
        <taxon>IRL clade</taxon>
        <taxon>Trifolieae</taxon>
        <taxon>Trifolium</taxon>
    </lineage>
</organism>
<proteinExistence type="predicted"/>
<comment type="caution">
    <text evidence="2">The sequence shown here is derived from an EMBL/GenBank/DDBJ whole genome shotgun (WGS) entry which is preliminary data.</text>
</comment>
<evidence type="ECO:0000313" key="2">
    <source>
        <dbReference type="EMBL" id="PNY05404.1"/>
    </source>
</evidence>
<reference evidence="2 3" key="1">
    <citation type="journal article" date="2014" name="Am. J. Bot.">
        <title>Genome assembly and annotation for red clover (Trifolium pratense; Fabaceae).</title>
        <authorList>
            <person name="Istvanek J."/>
            <person name="Jaros M."/>
            <person name="Krenek A."/>
            <person name="Repkova J."/>
        </authorList>
    </citation>
    <scope>NUCLEOTIDE SEQUENCE [LARGE SCALE GENOMIC DNA]</scope>
    <source>
        <strain evidence="3">cv. Tatra</strain>
        <tissue evidence="2">Young leaves</tissue>
    </source>
</reference>
<evidence type="ECO:0000256" key="1">
    <source>
        <dbReference type="SAM" id="MobiDB-lite"/>
    </source>
</evidence>
<name>A0A2K3NQT9_TRIPR</name>
<dbReference type="AlphaFoldDB" id="A0A2K3NQT9"/>
<feature type="region of interest" description="Disordered" evidence="1">
    <location>
        <begin position="1"/>
        <end position="21"/>
    </location>
</feature>
<reference evidence="2 3" key="2">
    <citation type="journal article" date="2017" name="Front. Plant Sci.">
        <title>Gene Classification and Mining of Molecular Markers Useful in Red Clover (Trifolium pratense) Breeding.</title>
        <authorList>
            <person name="Istvanek J."/>
            <person name="Dluhosova J."/>
            <person name="Dluhos P."/>
            <person name="Patkova L."/>
            <person name="Nedelnik J."/>
            <person name="Repkova J."/>
        </authorList>
    </citation>
    <scope>NUCLEOTIDE SEQUENCE [LARGE SCALE GENOMIC DNA]</scope>
    <source>
        <strain evidence="3">cv. Tatra</strain>
        <tissue evidence="2">Young leaves</tissue>
    </source>
</reference>
<protein>
    <submittedName>
        <fullName evidence="2">Uncharacterized protein</fullName>
    </submittedName>
</protein>
<accession>A0A2K3NQT9</accession>